<comment type="caution">
    <text evidence="1">The sequence shown here is derived from an EMBL/GenBank/DDBJ whole genome shotgun (WGS) entry which is preliminary data.</text>
</comment>
<proteinExistence type="predicted"/>
<sequence>MTIWDVERIFAYWRGSPPTHELVAAYLGYKPPPEPVTVAPSADDPSGIGSMIMRFPDGAVKHG</sequence>
<dbReference type="AlphaFoldDB" id="A0A0J6TES1"/>
<protein>
    <submittedName>
        <fullName evidence="1">Uncharacterized protein</fullName>
    </submittedName>
</protein>
<dbReference type="Proteomes" id="UP000036449">
    <property type="component" value="Unassembled WGS sequence"/>
</dbReference>
<dbReference type="EMBL" id="LABZ01000020">
    <property type="protein sequence ID" value="KMO44407.1"/>
    <property type="molecule type" value="Genomic_DNA"/>
</dbReference>
<accession>A0A0J6TES1</accession>
<name>A0A0J6TES1_9HYPH</name>
<gene>
    <name evidence="1" type="ORF">VQ03_03240</name>
</gene>
<evidence type="ECO:0000313" key="1">
    <source>
        <dbReference type="EMBL" id="KMO44407.1"/>
    </source>
</evidence>
<keyword evidence="2" id="KW-1185">Reference proteome</keyword>
<dbReference type="RefSeq" id="WP_048449418.1">
    <property type="nucleotide sequence ID" value="NZ_LABZ01000020.1"/>
</dbReference>
<reference evidence="1 2" key="1">
    <citation type="submission" date="2015-03" db="EMBL/GenBank/DDBJ databases">
        <title>Genome sequencing of Methylobacterium tarhaniae DSM 25844.</title>
        <authorList>
            <person name="Chaudhry V."/>
            <person name="Patil P.B."/>
        </authorList>
    </citation>
    <scope>NUCLEOTIDE SEQUENCE [LARGE SCALE GENOMIC DNA]</scope>
    <source>
        <strain evidence="1 2">DSM 25844</strain>
    </source>
</reference>
<evidence type="ECO:0000313" key="2">
    <source>
        <dbReference type="Proteomes" id="UP000036449"/>
    </source>
</evidence>
<dbReference type="PATRIC" id="fig|1187852.3.peg.2735"/>
<dbReference type="OrthoDB" id="8453536at2"/>
<organism evidence="1 2">
    <name type="scientific">Methylobacterium tarhaniae</name>
    <dbReference type="NCBI Taxonomy" id="1187852"/>
    <lineage>
        <taxon>Bacteria</taxon>
        <taxon>Pseudomonadati</taxon>
        <taxon>Pseudomonadota</taxon>
        <taxon>Alphaproteobacteria</taxon>
        <taxon>Hyphomicrobiales</taxon>
        <taxon>Methylobacteriaceae</taxon>
        <taxon>Methylobacterium</taxon>
    </lineage>
</organism>